<evidence type="ECO:0000256" key="5">
    <source>
        <dbReference type="ARBA" id="ARBA00022694"/>
    </source>
</evidence>
<evidence type="ECO:0000313" key="7">
    <source>
        <dbReference type="EMBL" id="EJX00135.1"/>
    </source>
</evidence>
<protein>
    <submittedName>
        <fullName evidence="7">tRNA (Guanine-N(1)-)-methyltransferase</fullName>
    </submittedName>
</protein>
<dbReference type="SUPFAM" id="SSF75217">
    <property type="entry name" value="alpha/beta knot"/>
    <property type="match status" value="1"/>
</dbReference>
<dbReference type="PANTHER" id="PTHR46417">
    <property type="entry name" value="TRNA (GUANINE-N(1)-)-METHYLTRANSFERASE"/>
    <property type="match status" value="1"/>
</dbReference>
<dbReference type="GO" id="GO:0005829">
    <property type="term" value="C:cytosol"/>
    <property type="evidence" value="ECO:0007669"/>
    <property type="project" value="TreeGrafter"/>
</dbReference>
<sequence length="171" mass="19175">MRIDIMTLFPESVEAMTGVSILGRAQERGYITIKAHQIREYTTNKQMQVDDYPYGGGRGAVMQADPLYRCWAHIVETCGPGRTIFMSPCGRTFNQEVARELKENYNHLILVCGHYEGVDQRFIDECVDEEISMGDFVLTGGEIPSMAVADAVCRMVPGVLPDAECFEEESH</sequence>
<feature type="domain" description="tRNA methyltransferase TRMD/TRM10-type" evidence="6">
    <location>
        <begin position="1"/>
        <end position="171"/>
    </location>
</feature>
<dbReference type="InterPro" id="IPR016009">
    <property type="entry name" value="tRNA_MeTrfase_TRMD/TRM10"/>
</dbReference>
<keyword evidence="5" id="KW-0819">tRNA processing</keyword>
<keyword evidence="7" id="KW-0489">Methyltransferase</keyword>
<dbReference type="GO" id="GO:0002939">
    <property type="term" value="P:tRNA N1-guanine methylation"/>
    <property type="evidence" value="ECO:0007669"/>
    <property type="project" value="TreeGrafter"/>
</dbReference>
<feature type="non-terminal residue" evidence="7">
    <location>
        <position position="171"/>
    </location>
</feature>
<keyword evidence="2" id="KW-0963">Cytoplasm</keyword>
<evidence type="ECO:0000256" key="2">
    <source>
        <dbReference type="ARBA" id="ARBA00022490"/>
    </source>
</evidence>
<gene>
    <name evidence="7" type="ORF">EVA_11759</name>
</gene>
<dbReference type="Gene3D" id="3.40.1280.10">
    <property type="match status" value="1"/>
</dbReference>
<evidence type="ECO:0000256" key="1">
    <source>
        <dbReference type="ARBA" id="ARBA00004496"/>
    </source>
</evidence>
<dbReference type="EMBL" id="AMCI01003514">
    <property type="protein sequence ID" value="EJX00135.1"/>
    <property type="molecule type" value="Genomic_DNA"/>
</dbReference>
<evidence type="ECO:0000256" key="4">
    <source>
        <dbReference type="ARBA" id="ARBA00022691"/>
    </source>
</evidence>
<keyword evidence="4" id="KW-0949">S-adenosyl-L-methionine</keyword>
<dbReference type="Pfam" id="PF01746">
    <property type="entry name" value="tRNA_m1G_MT"/>
    <property type="match status" value="1"/>
</dbReference>
<comment type="caution">
    <text evidence="7">The sequence shown here is derived from an EMBL/GenBank/DDBJ whole genome shotgun (WGS) entry which is preliminary data.</text>
</comment>
<accession>J9GKE7</accession>
<dbReference type="HAMAP" id="MF_00605">
    <property type="entry name" value="TrmD"/>
    <property type="match status" value="1"/>
</dbReference>
<evidence type="ECO:0000256" key="3">
    <source>
        <dbReference type="ARBA" id="ARBA00022679"/>
    </source>
</evidence>
<name>J9GKE7_9ZZZZ</name>
<dbReference type="GO" id="GO:0052906">
    <property type="term" value="F:tRNA (guanine(37)-N1)-methyltransferase activity"/>
    <property type="evidence" value="ECO:0007669"/>
    <property type="project" value="InterPro"/>
</dbReference>
<dbReference type="AlphaFoldDB" id="J9GKE7"/>
<dbReference type="PANTHER" id="PTHR46417:SF1">
    <property type="entry name" value="TRNA (GUANINE-N(1)-)-METHYLTRANSFERASE"/>
    <property type="match status" value="1"/>
</dbReference>
<dbReference type="InterPro" id="IPR002649">
    <property type="entry name" value="tRNA_m1G_MeTrfase_TrmD"/>
</dbReference>
<dbReference type="InterPro" id="IPR029028">
    <property type="entry name" value="Alpha/beta_knot_MTases"/>
</dbReference>
<proteinExistence type="inferred from homology"/>
<dbReference type="FunFam" id="3.40.1280.10:FF:000001">
    <property type="entry name" value="tRNA (guanine-N(1)-)-methyltransferase"/>
    <property type="match status" value="1"/>
</dbReference>
<organism evidence="7">
    <name type="scientific">gut metagenome</name>
    <dbReference type="NCBI Taxonomy" id="749906"/>
    <lineage>
        <taxon>unclassified sequences</taxon>
        <taxon>metagenomes</taxon>
        <taxon>organismal metagenomes</taxon>
    </lineage>
</organism>
<comment type="subcellular location">
    <subcellularLocation>
        <location evidence="1">Cytoplasm</location>
    </subcellularLocation>
</comment>
<reference evidence="7" key="1">
    <citation type="journal article" date="2012" name="PLoS ONE">
        <title>Gene sets for utilization of primary and secondary nutrition supplies in the distal gut of endangered iberian lynx.</title>
        <authorList>
            <person name="Alcaide M."/>
            <person name="Messina E."/>
            <person name="Richter M."/>
            <person name="Bargiela R."/>
            <person name="Peplies J."/>
            <person name="Huws S.A."/>
            <person name="Newbold C.J."/>
            <person name="Golyshin P.N."/>
            <person name="Simon M.A."/>
            <person name="Lopez G."/>
            <person name="Yakimov M.M."/>
            <person name="Ferrer M."/>
        </authorList>
    </citation>
    <scope>NUCLEOTIDE SEQUENCE</scope>
</reference>
<keyword evidence="3 7" id="KW-0808">Transferase</keyword>
<evidence type="ECO:0000259" key="6">
    <source>
        <dbReference type="Pfam" id="PF01746"/>
    </source>
</evidence>
<dbReference type="InterPro" id="IPR029026">
    <property type="entry name" value="tRNA_m1G_MTases_N"/>
</dbReference>